<dbReference type="AlphaFoldDB" id="A0A0A8E467"/>
<proteinExistence type="predicted"/>
<protein>
    <submittedName>
        <fullName evidence="1">Amino acid transporter</fullName>
    </submittedName>
</protein>
<evidence type="ECO:0000313" key="2">
    <source>
        <dbReference type="Proteomes" id="UP000031104"/>
    </source>
</evidence>
<name>A0A0A8E467_9GAMM</name>
<dbReference type="HOGENOM" id="CLU_1118890_0_0_6"/>
<dbReference type="NCBIfam" id="TIGR03317">
    <property type="entry name" value="ygfZ_signature"/>
    <property type="match status" value="1"/>
</dbReference>
<dbReference type="SUPFAM" id="SSF103025">
    <property type="entry name" value="Folate-binding domain"/>
    <property type="match status" value="1"/>
</dbReference>
<organism evidence="1 2">
    <name type="scientific">Allofrancisella guangzhouensis</name>
    <dbReference type="NCBI Taxonomy" id="594679"/>
    <lineage>
        <taxon>Bacteria</taxon>
        <taxon>Pseudomonadati</taxon>
        <taxon>Pseudomonadota</taxon>
        <taxon>Gammaproteobacteria</taxon>
        <taxon>Thiotrichales</taxon>
        <taxon>Francisellaceae</taxon>
        <taxon>Allofrancisella</taxon>
    </lineage>
</organism>
<dbReference type="InterPro" id="IPR017703">
    <property type="entry name" value="YgfZ/GCV_T_CS"/>
</dbReference>
<evidence type="ECO:0000313" key="1">
    <source>
        <dbReference type="EMBL" id="AJC49000.1"/>
    </source>
</evidence>
<dbReference type="STRING" id="594679.SD28_04790"/>
<dbReference type="Gene3D" id="3.30.70.1400">
    <property type="entry name" value="Aminomethyltransferase beta-barrel domains"/>
    <property type="match status" value="1"/>
</dbReference>
<dbReference type="EMBL" id="CP010427">
    <property type="protein sequence ID" value="AJC49000.1"/>
    <property type="molecule type" value="Genomic_DNA"/>
</dbReference>
<reference evidence="1 2" key="1">
    <citation type="submission" date="2014-12" db="EMBL/GenBank/DDBJ databases">
        <title>Complete genome sequence of Francisella guanzhouensis strain 08HL01032 isolated from air-conditioning system in China.</title>
        <authorList>
            <person name="Svensson D."/>
            <person name="Ohrman C."/>
            <person name="Backman S."/>
            <person name="Karlsson E."/>
            <person name="Nilsson E."/>
            <person name="Bystrom M."/>
            <person name="Larkeryd A."/>
            <person name="Stenberg P."/>
            <person name="Scholtz H.C."/>
            <person name="Forsman M."/>
            <person name="Sjodin A."/>
        </authorList>
    </citation>
    <scope>NUCLEOTIDE SEQUENCE [LARGE SCALE GENOMIC DNA]</scope>
    <source>
        <strain evidence="1 2">08HL01032</strain>
    </source>
</reference>
<dbReference type="OrthoDB" id="9796287at2"/>
<dbReference type="PANTHER" id="PTHR22602:SF0">
    <property type="entry name" value="TRANSFERASE CAF17, MITOCHONDRIAL-RELATED"/>
    <property type="match status" value="1"/>
</dbReference>
<dbReference type="Gene3D" id="2.40.30.160">
    <property type="match status" value="1"/>
</dbReference>
<gene>
    <name evidence="1" type="ORF">SD28_04790</name>
</gene>
<dbReference type="InterPro" id="IPR045179">
    <property type="entry name" value="YgfZ/GcvT"/>
</dbReference>
<dbReference type="GO" id="GO:0016226">
    <property type="term" value="P:iron-sulfur cluster assembly"/>
    <property type="evidence" value="ECO:0007669"/>
    <property type="project" value="TreeGrafter"/>
</dbReference>
<sequence length="249" mass="28649">MSAYQYQDFKILEVQGVDTKKFLQGLTTADLNILSPTSNILLTAFANLKGRVISLSFIKYISDDKFLLSVEEGILEILLSWLKKYGMFSKVSFSINDQYALFFTDNGFLKHDILHIGGLEFDISFEEVQKQNILNKLAIIDKKNTEKFLPAELELDNLENVVSYKKGCYMGQEVIARIHYKAKLKKELVVVKTSFDVQEQDLKDQYSKPLANVVNKVFLDNQCYMLVVFHKEATESEYQLEDGHKIIKC</sequence>
<keyword evidence="2" id="KW-1185">Reference proteome</keyword>
<dbReference type="KEGG" id="fgu:SD28_04790"/>
<dbReference type="PANTHER" id="PTHR22602">
    <property type="entry name" value="TRANSFERASE CAF17, MITOCHONDRIAL-RELATED"/>
    <property type="match status" value="1"/>
</dbReference>
<dbReference type="Proteomes" id="UP000031104">
    <property type="component" value="Chromosome"/>
</dbReference>
<accession>A0A0A8E467</accession>
<dbReference type="RefSeq" id="WP_039124622.1">
    <property type="nucleotide sequence ID" value="NZ_CP010427.1"/>
</dbReference>